<comment type="caution">
    <text evidence="2">The sequence shown here is derived from an EMBL/GenBank/DDBJ whole genome shotgun (WGS) entry which is preliminary data.</text>
</comment>
<reference evidence="2" key="1">
    <citation type="submission" date="2020-07" db="EMBL/GenBank/DDBJ databases">
        <title>Ethylene signaling mediates host invasion by parasitic plants.</title>
        <authorList>
            <person name="Yoshida S."/>
        </authorList>
    </citation>
    <scope>NUCLEOTIDE SEQUENCE</scope>
    <source>
        <strain evidence="2">Okayama</strain>
    </source>
</reference>
<feature type="compositionally biased region" description="Polar residues" evidence="1">
    <location>
        <begin position="54"/>
        <end position="70"/>
    </location>
</feature>
<evidence type="ECO:0000313" key="3">
    <source>
        <dbReference type="Proteomes" id="UP000653305"/>
    </source>
</evidence>
<dbReference type="Proteomes" id="UP000653305">
    <property type="component" value="Unassembled WGS sequence"/>
</dbReference>
<organism evidence="2 3">
    <name type="scientific">Phtheirospermum japonicum</name>
    <dbReference type="NCBI Taxonomy" id="374723"/>
    <lineage>
        <taxon>Eukaryota</taxon>
        <taxon>Viridiplantae</taxon>
        <taxon>Streptophyta</taxon>
        <taxon>Embryophyta</taxon>
        <taxon>Tracheophyta</taxon>
        <taxon>Spermatophyta</taxon>
        <taxon>Magnoliopsida</taxon>
        <taxon>eudicotyledons</taxon>
        <taxon>Gunneridae</taxon>
        <taxon>Pentapetalae</taxon>
        <taxon>asterids</taxon>
        <taxon>lamiids</taxon>
        <taxon>Lamiales</taxon>
        <taxon>Orobanchaceae</taxon>
        <taxon>Orobanchaceae incertae sedis</taxon>
        <taxon>Phtheirospermum</taxon>
    </lineage>
</organism>
<evidence type="ECO:0000313" key="2">
    <source>
        <dbReference type="EMBL" id="GFP80969.1"/>
    </source>
</evidence>
<evidence type="ECO:0000256" key="1">
    <source>
        <dbReference type="SAM" id="MobiDB-lite"/>
    </source>
</evidence>
<accession>A0A830B6S1</accession>
<sequence>MSEVSNPEVIDEVMQKHGDICEVQSKNNVRNEFTSDYEDEKPGNKRTRKRRATNYGSTSSEATSRRWTNRSTQAEFENLKARVKALEDKIQSMETKLQIIEDVVEKIAPGSIQSVIQ</sequence>
<protein>
    <submittedName>
        <fullName evidence="2">Uncharacterized protein</fullName>
    </submittedName>
</protein>
<dbReference type="AlphaFoldDB" id="A0A830B6S1"/>
<feature type="region of interest" description="Disordered" evidence="1">
    <location>
        <begin position="30"/>
        <end position="70"/>
    </location>
</feature>
<keyword evidence="3" id="KW-1185">Reference proteome</keyword>
<gene>
    <name evidence="2" type="ORF">PHJA_000240200</name>
</gene>
<name>A0A830B6S1_9LAMI</name>
<dbReference type="EMBL" id="BMAC01000025">
    <property type="protein sequence ID" value="GFP80969.1"/>
    <property type="molecule type" value="Genomic_DNA"/>
</dbReference>
<proteinExistence type="predicted"/>